<keyword evidence="2" id="KW-1185">Reference proteome</keyword>
<gene>
    <name evidence="1" type="ORF">MVEN_00037700</name>
</gene>
<dbReference type="EMBL" id="JACAZI010000001">
    <property type="protein sequence ID" value="KAF7371810.1"/>
    <property type="molecule type" value="Genomic_DNA"/>
</dbReference>
<reference evidence="1" key="1">
    <citation type="submission" date="2020-05" db="EMBL/GenBank/DDBJ databases">
        <title>Mycena genomes resolve the evolution of fungal bioluminescence.</title>
        <authorList>
            <person name="Tsai I.J."/>
        </authorList>
    </citation>
    <scope>NUCLEOTIDE SEQUENCE</scope>
    <source>
        <strain evidence="1">CCC161011</strain>
    </source>
</reference>
<evidence type="ECO:0000313" key="1">
    <source>
        <dbReference type="EMBL" id="KAF7371810.1"/>
    </source>
</evidence>
<protein>
    <submittedName>
        <fullName evidence="1">Uncharacterized protein</fullName>
    </submittedName>
</protein>
<proteinExistence type="predicted"/>
<name>A0A8H6Z9T8_9AGAR</name>
<comment type="caution">
    <text evidence="1">The sequence shown here is derived from an EMBL/GenBank/DDBJ whole genome shotgun (WGS) entry which is preliminary data.</text>
</comment>
<organism evidence="1 2">
    <name type="scientific">Mycena venus</name>
    <dbReference type="NCBI Taxonomy" id="2733690"/>
    <lineage>
        <taxon>Eukaryota</taxon>
        <taxon>Fungi</taxon>
        <taxon>Dikarya</taxon>
        <taxon>Basidiomycota</taxon>
        <taxon>Agaricomycotina</taxon>
        <taxon>Agaricomycetes</taxon>
        <taxon>Agaricomycetidae</taxon>
        <taxon>Agaricales</taxon>
        <taxon>Marasmiineae</taxon>
        <taxon>Mycenaceae</taxon>
        <taxon>Mycena</taxon>
    </lineage>
</organism>
<evidence type="ECO:0000313" key="2">
    <source>
        <dbReference type="Proteomes" id="UP000620124"/>
    </source>
</evidence>
<dbReference type="Proteomes" id="UP000620124">
    <property type="component" value="Unassembled WGS sequence"/>
</dbReference>
<dbReference type="OrthoDB" id="3057126at2759"/>
<sequence length="285" mass="32620">MLHALEVVLYCQSSPESSFQHSCHQNEHIKAQDRAAKRFKLFNAQLQSHFMASPVVVRARQHQRPCKTRLQSTAMGDGRTMRASFKPFYSLHRRLILPIRTEKTKKIEVHFAHSIHVLLPRDQHQTFDKFVMALYNAKKCVTMPQCTAKPAKPHNSTTKAENAATRENRLQLNFLMPMSCWASLMKPGKQTSGNNLPIDISTDNSCLGKSSPVTGLDGLLWRFRLRQCSSRFVLTTIYFHSWSLHAANFSRATFVSRTNVVLNESELKTNERVVEIIDLLATVRR</sequence>
<dbReference type="AlphaFoldDB" id="A0A8H6Z9T8"/>
<accession>A0A8H6Z9T8</accession>